<protein>
    <submittedName>
        <fullName evidence="3">Hydrolase</fullName>
    </submittedName>
</protein>
<dbReference type="Gene3D" id="3.60.110.10">
    <property type="entry name" value="Carbon-nitrogen hydrolase"/>
    <property type="match status" value="1"/>
</dbReference>
<evidence type="ECO:0000313" key="3">
    <source>
        <dbReference type="EMBL" id="GGF46327.1"/>
    </source>
</evidence>
<dbReference type="Pfam" id="PF00795">
    <property type="entry name" value="CN_hydrolase"/>
    <property type="match status" value="1"/>
</dbReference>
<dbReference type="SUPFAM" id="SSF56317">
    <property type="entry name" value="Carbon-nitrogen hydrolase"/>
    <property type="match status" value="1"/>
</dbReference>
<comment type="caution">
    <text evidence="3">The sequence shown here is derived from an EMBL/GenBank/DDBJ whole genome shotgun (WGS) entry which is preliminary data.</text>
</comment>
<reference evidence="3" key="2">
    <citation type="submission" date="2020-09" db="EMBL/GenBank/DDBJ databases">
        <authorList>
            <person name="Sun Q."/>
            <person name="Zhou Y."/>
        </authorList>
    </citation>
    <scope>NUCLEOTIDE SEQUENCE</scope>
    <source>
        <strain evidence="3">CGMCC 1.16067</strain>
    </source>
</reference>
<dbReference type="PROSITE" id="PS50263">
    <property type="entry name" value="CN_HYDROLASE"/>
    <property type="match status" value="1"/>
</dbReference>
<dbReference type="GO" id="GO:0050126">
    <property type="term" value="F:N-carbamoylputrescine amidase activity"/>
    <property type="evidence" value="ECO:0007669"/>
    <property type="project" value="TreeGrafter"/>
</dbReference>
<evidence type="ECO:0000313" key="4">
    <source>
        <dbReference type="Proteomes" id="UP000649179"/>
    </source>
</evidence>
<accession>A0A917BM30</accession>
<dbReference type="Proteomes" id="UP000649179">
    <property type="component" value="Unassembled WGS sequence"/>
</dbReference>
<proteinExistence type="predicted"/>
<keyword evidence="4" id="KW-1185">Reference proteome</keyword>
<dbReference type="AlphaFoldDB" id="A0A917BM30"/>
<keyword evidence="1 3" id="KW-0378">Hydrolase</keyword>
<dbReference type="PANTHER" id="PTHR43674:SF2">
    <property type="entry name" value="BETA-UREIDOPROPIONASE"/>
    <property type="match status" value="1"/>
</dbReference>
<feature type="domain" description="CN hydrolase" evidence="2">
    <location>
        <begin position="1"/>
        <end position="238"/>
    </location>
</feature>
<dbReference type="PANTHER" id="PTHR43674">
    <property type="entry name" value="NITRILASE C965.09-RELATED"/>
    <property type="match status" value="1"/>
</dbReference>
<gene>
    <name evidence="3" type="ORF">GCM10011519_20350</name>
</gene>
<dbReference type="GO" id="GO:0033388">
    <property type="term" value="P:putrescine biosynthetic process from arginine"/>
    <property type="evidence" value="ECO:0007669"/>
    <property type="project" value="TreeGrafter"/>
</dbReference>
<sequence>MKVALWQCRSDPLQVEGNLARLEAACAQARESGADVLLTPELFTTGYEISPADTERLAEQYDGPTARAVAEISRRTGVAVAYGYPEREGSCVFNAMQVLDGDTVVVRHRKMHLFASIDRDRFTPGPTPPQVGDLRGTPVSGLICFDVEFPESVRAAALAGAALVLVPTANPVGYEPVSTLLVPARAYENGVRVAYANFVGGEGRTTYAGLSVLAGPDGEALTAGPEEETLLVAAPTEPVRRTPHYLRDRRTDLW</sequence>
<evidence type="ECO:0000256" key="1">
    <source>
        <dbReference type="ARBA" id="ARBA00022801"/>
    </source>
</evidence>
<evidence type="ECO:0000259" key="2">
    <source>
        <dbReference type="PROSITE" id="PS50263"/>
    </source>
</evidence>
<dbReference type="InterPro" id="IPR036526">
    <property type="entry name" value="C-N_Hydrolase_sf"/>
</dbReference>
<dbReference type="EMBL" id="BMKQ01000001">
    <property type="protein sequence ID" value="GGF46327.1"/>
    <property type="molecule type" value="Genomic_DNA"/>
</dbReference>
<reference evidence="3" key="1">
    <citation type="journal article" date="2014" name="Int. J. Syst. Evol. Microbiol.">
        <title>Complete genome sequence of Corynebacterium casei LMG S-19264T (=DSM 44701T), isolated from a smear-ripened cheese.</title>
        <authorList>
            <consortium name="US DOE Joint Genome Institute (JGI-PGF)"/>
            <person name="Walter F."/>
            <person name="Albersmeier A."/>
            <person name="Kalinowski J."/>
            <person name="Ruckert C."/>
        </authorList>
    </citation>
    <scope>NUCLEOTIDE SEQUENCE</scope>
    <source>
        <strain evidence="3">CGMCC 1.16067</strain>
    </source>
</reference>
<dbReference type="InterPro" id="IPR050345">
    <property type="entry name" value="Aliph_Amidase/BUP"/>
</dbReference>
<organism evidence="3 4">
    <name type="scientific">Marmoricola endophyticus</name>
    <dbReference type="NCBI Taxonomy" id="2040280"/>
    <lineage>
        <taxon>Bacteria</taxon>
        <taxon>Bacillati</taxon>
        <taxon>Actinomycetota</taxon>
        <taxon>Actinomycetes</taxon>
        <taxon>Propionibacteriales</taxon>
        <taxon>Nocardioidaceae</taxon>
        <taxon>Marmoricola</taxon>
    </lineage>
</organism>
<name>A0A917BM30_9ACTN</name>
<dbReference type="RefSeq" id="WP_188779672.1">
    <property type="nucleotide sequence ID" value="NZ_BMKQ01000001.1"/>
</dbReference>
<dbReference type="InterPro" id="IPR003010">
    <property type="entry name" value="C-N_Hydrolase"/>
</dbReference>